<sequence>MIVGKFFFYQSCITSNEIGSIQLLQGGLLVSSQIHHRIAFMFILFSSDQRQLSSTRRPRPAPGLDSASSTHSSPRANSHRSRSVDCLPQEHSNSPDKPSLGFATGTPFLTYRSLGLSPAANCAPALLSCRAAQQQIVQEKLAFEESHVS</sequence>
<organism evidence="2 3">
    <name type="scientific">Protopolystoma xenopodis</name>
    <dbReference type="NCBI Taxonomy" id="117903"/>
    <lineage>
        <taxon>Eukaryota</taxon>
        <taxon>Metazoa</taxon>
        <taxon>Spiralia</taxon>
        <taxon>Lophotrochozoa</taxon>
        <taxon>Platyhelminthes</taxon>
        <taxon>Monogenea</taxon>
        <taxon>Polyopisthocotylea</taxon>
        <taxon>Polystomatidea</taxon>
        <taxon>Polystomatidae</taxon>
        <taxon>Protopolystoma</taxon>
    </lineage>
</organism>
<protein>
    <submittedName>
        <fullName evidence="2">Uncharacterized protein</fullName>
    </submittedName>
</protein>
<reference evidence="2" key="1">
    <citation type="submission" date="2018-11" db="EMBL/GenBank/DDBJ databases">
        <authorList>
            <consortium name="Pathogen Informatics"/>
        </authorList>
    </citation>
    <scope>NUCLEOTIDE SEQUENCE</scope>
</reference>
<dbReference type="EMBL" id="CAAALY010030531">
    <property type="protein sequence ID" value="VEL16965.1"/>
    <property type="molecule type" value="Genomic_DNA"/>
</dbReference>
<evidence type="ECO:0000256" key="1">
    <source>
        <dbReference type="SAM" id="MobiDB-lite"/>
    </source>
</evidence>
<evidence type="ECO:0000313" key="2">
    <source>
        <dbReference type="EMBL" id="VEL16965.1"/>
    </source>
</evidence>
<comment type="caution">
    <text evidence="2">The sequence shown here is derived from an EMBL/GenBank/DDBJ whole genome shotgun (WGS) entry which is preliminary data.</text>
</comment>
<evidence type="ECO:0000313" key="3">
    <source>
        <dbReference type="Proteomes" id="UP000784294"/>
    </source>
</evidence>
<dbReference type="AlphaFoldDB" id="A0A3S5CKY7"/>
<feature type="region of interest" description="Disordered" evidence="1">
    <location>
        <begin position="49"/>
        <end position="100"/>
    </location>
</feature>
<accession>A0A3S5CKY7</accession>
<dbReference type="Proteomes" id="UP000784294">
    <property type="component" value="Unassembled WGS sequence"/>
</dbReference>
<feature type="compositionally biased region" description="Polar residues" evidence="1">
    <location>
        <begin position="66"/>
        <end position="76"/>
    </location>
</feature>
<proteinExistence type="predicted"/>
<name>A0A3S5CKY7_9PLAT</name>
<gene>
    <name evidence="2" type="ORF">PXEA_LOCUS10405</name>
</gene>
<keyword evidence="3" id="KW-1185">Reference proteome</keyword>